<evidence type="ECO:0000313" key="1">
    <source>
        <dbReference type="EMBL" id="KAF1844184.1"/>
    </source>
</evidence>
<organism evidence="1 2">
    <name type="scientific">Cucurbitaria berberidis CBS 394.84</name>
    <dbReference type="NCBI Taxonomy" id="1168544"/>
    <lineage>
        <taxon>Eukaryota</taxon>
        <taxon>Fungi</taxon>
        <taxon>Dikarya</taxon>
        <taxon>Ascomycota</taxon>
        <taxon>Pezizomycotina</taxon>
        <taxon>Dothideomycetes</taxon>
        <taxon>Pleosporomycetidae</taxon>
        <taxon>Pleosporales</taxon>
        <taxon>Pleosporineae</taxon>
        <taxon>Cucurbitariaceae</taxon>
        <taxon>Cucurbitaria</taxon>
    </lineage>
</organism>
<protein>
    <submittedName>
        <fullName evidence="1">Uncharacterized protein</fullName>
    </submittedName>
</protein>
<dbReference type="EMBL" id="ML976617">
    <property type="protein sequence ID" value="KAF1844184.1"/>
    <property type="molecule type" value="Genomic_DNA"/>
</dbReference>
<dbReference type="SUPFAM" id="SSF55144">
    <property type="entry name" value="LigT-like"/>
    <property type="match status" value="1"/>
</dbReference>
<dbReference type="PANTHER" id="PTHR37474:SF1">
    <property type="entry name" value="2'-5' RNA LIGASE FAMILY PROTEIN"/>
    <property type="match status" value="1"/>
</dbReference>
<dbReference type="GeneID" id="63851138"/>
<proteinExistence type="predicted"/>
<comment type="caution">
    <text evidence="1">The sequence shown here is derived from an EMBL/GenBank/DDBJ whole genome shotgun (WGS) entry which is preliminary data.</text>
</comment>
<dbReference type="PANTHER" id="PTHR37474">
    <property type="entry name" value="RNA LIGASE/CYCLIC NUCLEOTIDE PHOSPHODIESTERASE"/>
    <property type="match status" value="1"/>
</dbReference>
<dbReference type="Pfam" id="PF13563">
    <property type="entry name" value="2_5_RNA_ligase2"/>
    <property type="match status" value="1"/>
</dbReference>
<dbReference type="Gene3D" id="3.90.1140.10">
    <property type="entry name" value="Cyclic phosphodiesterase"/>
    <property type="match status" value="1"/>
</dbReference>
<dbReference type="RefSeq" id="XP_040786747.1">
    <property type="nucleotide sequence ID" value="XM_040933887.1"/>
</dbReference>
<name>A0A9P4GEW9_9PLEO</name>
<accession>A0A9P4GEW9</accession>
<dbReference type="OrthoDB" id="10263155at2759"/>
<evidence type="ECO:0000313" key="2">
    <source>
        <dbReference type="Proteomes" id="UP000800039"/>
    </source>
</evidence>
<dbReference type="Proteomes" id="UP000800039">
    <property type="component" value="Unassembled WGS sequence"/>
</dbReference>
<dbReference type="AlphaFoldDB" id="A0A9P4GEW9"/>
<dbReference type="InterPro" id="IPR009097">
    <property type="entry name" value="Cyclic_Pdiesterase"/>
</dbReference>
<gene>
    <name evidence="1" type="ORF">K460DRAFT_369052</name>
</gene>
<keyword evidence="2" id="KW-1185">Reference proteome</keyword>
<reference evidence="1" key="1">
    <citation type="submission" date="2020-01" db="EMBL/GenBank/DDBJ databases">
        <authorList>
            <consortium name="DOE Joint Genome Institute"/>
            <person name="Haridas S."/>
            <person name="Albert R."/>
            <person name="Binder M."/>
            <person name="Bloem J."/>
            <person name="Labutti K."/>
            <person name="Salamov A."/>
            <person name="Andreopoulos B."/>
            <person name="Baker S.E."/>
            <person name="Barry K."/>
            <person name="Bills G."/>
            <person name="Bluhm B.H."/>
            <person name="Cannon C."/>
            <person name="Castanera R."/>
            <person name="Culley D.E."/>
            <person name="Daum C."/>
            <person name="Ezra D."/>
            <person name="Gonzalez J.B."/>
            <person name="Henrissat B."/>
            <person name="Kuo A."/>
            <person name="Liang C."/>
            <person name="Lipzen A."/>
            <person name="Lutzoni F."/>
            <person name="Magnuson J."/>
            <person name="Mondo S."/>
            <person name="Nolan M."/>
            <person name="Ohm R."/>
            <person name="Pangilinan J."/>
            <person name="Park H.-J."/>
            <person name="Ramirez L."/>
            <person name="Alfaro M."/>
            <person name="Sun H."/>
            <person name="Tritt A."/>
            <person name="Yoshinaga Y."/>
            <person name="Zwiers L.-H."/>
            <person name="Turgeon B.G."/>
            <person name="Goodwin S.B."/>
            <person name="Spatafora J.W."/>
            <person name="Crous P.W."/>
            <person name="Grigoriev I.V."/>
        </authorList>
    </citation>
    <scope>NUCLEOTIDE SEQUENCE</scope>
    <source>
        <strain evidence="1">CBS 394.84</strain>
    </source>
</reference>
<sequence length="208" mass="23330">MARQLPAHLSHKSALALLPSSSITAPIEAVRRVHDKHFARWPPHINLLYPFLASPSETIEQGATSTSQLKESIRTRISKVTRNIAPFHVSLSAELPGTFSHSQRSKTVWLGPSTQSIQQLQADFQAEFSECNADQRPFTPHLSMGQAGSEQGALLLREEIKKSVRELTTVKEELPMALDWYVDKVFVIERTGYKDRFKIVGTIELGKE</sequence>